<keyword evidence="4 6" id="KW-1133">Transmembrane helix</keyword>
<keyword evidence="3 6" id="KW-0812">Transmembrane</keyword>
<organism evidence="7 8">
    <name type="scientific">Rubellimicrobium roseum</name>
    <dbReference type="NCBI Taxonomy" id="687525"/>
    <lineage>
        <taxon>Bacteria</taxon>
        <taxon>Pseudomonadati</taxon>
        <taxon>Pseudomonadota</taxon>
        <taxon>Alphaproteobacteria</taxon>
        <taxon>Rhodobacterales</taxon>
        <taxon>Roseobacteraceae</taxon>
        <taxon>Rubellimicrobium</taxon>
    </lineage>
</organism>
<accession>A0A5C4NH26</accession>
<dbReference type="GO" id="GO:0022857">
    <property type="term" value="F:transmembrane transporter activity"/>
    <property type="evidence" value="ECO:0007669"/>
    <property type="project" value="InterPro"/>
</dbReference>
<feature type="transmembrane region" description="Helical" evidence="6">
    <location>
        <begin position="175"/>
        <end position="195"/>
    </location>
</feature>
<feature type="transmembrane region" description="Helical" evidence="6">
    <location>
        <begin position="25"/>
        <end position="45"/>
    </location>
</feature>
<feature type="transmembrane region" description="Helical" evidence="6">
    <location>
        <begin position="108"/>
        <end position="130"/>
    </location>
</feature>
<evidence type="ECO:0000256" key="3">
    <source>
        <dbReference type="ARBA" id="ARBA00022692"/>
    </source>
</evidence>
<feature type="transmembrane region" description="Helical" evidence="6">
    <location>
        <begin position="84"/>
        <end position="102"/>
    </location>
</feature>
<gene>
    <name evidence="7" type="ORF">FHG71_07475</name>
</gene>
<feature type="transmembrane region" description="Helical" evidence="6">
    <location>
        <begin position="307"/>
        <end position="326"/>
    </location>
</feature>
<proteinExistence type="predicted"/>
<dbReference type="EMBL" id="VDFV01000006">
    <property type="protein sequence ID" value="TNC72738.1"/>
    <property type="molecule type" value="Genomic_DNA"/>
</dbReference>
<dbReference type="CDD" id="cd06579">
    <property type="entry name" value="TM_PBP1_transp_AraH_like"/>
    <property type="match status" value="1"/>
</dbReference>
<evidence type="ECO:0000313" key="7">
    <source>
        <dbReference type="EMBL" id="TNC72738.1"/>
    </source>
</evidence>
<dbReference type="OrthoDB" id="8440503at2"/>
<dbReference type="InterPro" id="IPR001851">
    <property type="entry name" value="ABC_transp_permease"/>
</dbReference>
<evidence type="ECO:0000256" key="5">
    <source>
        <dbReference type="ARBA" id="ARBA00023136"/>
    </source>
</evidence>
<keyword evidence="2" id="KW-1003">Cell membrane</keyword>
<name>A0A5C4NH26_9RHOB</name>
<keyword evidence="8" id="KW-1185">Reference proteome</keyword>
<keyword evidence="5 6" id="KW-0472">Membrane</keyword>
<protein>
    <submittedName>
        <fullName evidence="7">ABC transporter permease</fullName>
    </submittedName>
</protein>
<feature type="transmembrane region" description="Helical" evidence="6">
    <location>
        <begin position="57"/>
        <end position="77"/>
    </location>
</feature>
<feature type="transmembrane region" description="Helical" evidence="6">
    <location>
        <begin position="137"/>
        <end position="155"/>
    </location>
</feature>
<evidence type="ECO:0000313" key="8">
    <source>
        <dbReference type="Proteomes" id="UP000305709"/>
    </source>
</evidence>
<comment type="caution">
    <text evidence="7">The sequence shown here is derived from an EMBL/GenBank/DDBJ whole genome shotgun (WGS) entry which is preliminary data.</text>
</comment>
<feature type="transmembrane region" description="Helical" evidence="6">
    <location>
        <begin position="283"/>
        <end position="301"/>
    </location>
</feature>
<dbReference type="Pfam" id="PF02653">
    <property type="entry name" value="BPD_transp_2"/>
    <property type="match status" value="1"/>
</dbReference>
<feature type="transmembrane region" description="Helical" evidence="6">
    <location>
        <begin position="257"/>
        <end position="276"/>
    </location>
</feature>
<comment type="subcellular location">
    <subcellularLocation>
        <location evidence="1">Cell membrane</location>
        <topology evidence="1">Multi-pass membrane protein</topology>
    </subcellularLocation>
</comment>
<dbReference type="GO" id="GO:0005886">
    <property type="term" value="C:plasma membrane"/>
    <property type="evidence" value="ECO:0007669"/>
    <property type="project" value="UniProtKB-SubCell"/>
</dbReference>
<feature type="transmembrane region" description="Helical" evidence="6">
    <location>
        <begin position="227"/>
        <end position="245"/>
    </location>
</feature>
<evidence type="ECO:0000256" key="4">
    <source>
        <dbReference type="ARBA" id="ARBA00022989"/>
    </source>
</evidence>
<dbReference type="PANTHER" id="PTHR32196">
    <property type="entry name" value="ABC TRANSPORTER PERMEASE PROTEIN YPHD-RELATED-RELATED"/>
    <property type="match status" value="1"/>
</dbReference>
<dbReference type="AlphaFoldDB" id="A0A5C4NH26"/>
<evidence type="ECO:0000256" key="1">
    <source>
        <dbReference type="ARBA" id="ARBA00004651"/>
    </source>
</evidence>
<evidence type="ECO:0000256" key="2">
    <source>
        <dbReference type="ARBA" id="ARBA00022475"/>
    </source>
</evidence>
<sequence>MTPSQQVAEGVSPVRRFRAGGTGGFGSNILPLAAITVAVAAFLAVTQPNFATSSNLGSILFGVSIDFLAIIGFTYVMVTREIDLSVGSVFALTGMLTGSLLVADWSFWPAALVALAVAALIGFVNGFLVVRFNINSLMLTIGTMLLVRGLANVLANNLGGQTYPRAFRQFARTDLFDIRITIIIMLVAILGAWVFQRQSALFRKMCFIGENVRSALVHGIRVGRIKILAFMASSVTAGVAGIFTASRITHADTQMGMGLEFVMVTAAIIGGASLYGGRGDLRGSALGLLLLALVLNGMIMYDIEPVFQQFVIGALLIATVTFDTVLNRRAK</sequence>
<evidence type="ECO:0000256" key="6">
    <source>
        <dbReference type="SAM" id="Phobius"/>
    </source>
</evidence>
<reference evidence="7 8" key="1">
    <citation type="submission" date="2019-06" db="EMBL/GenBank/DDBJ databases">
        <authorList>
            <person name="Jiang L."/>
        </authorList>
    </citation>
    <scope>NUCLEOTIDE SEQUENCE [LARGE SCALE GENOMIC DNA]</scope>
    <source>
        <strain evidence="7 8">YIM 48858</strain>
    </source>
</reference>
<dbReference type="Proteomes" id="UP000305709">
    <property type="component" value="Unassembled WGS sequence"/>
</dbReference>